<dbReference type="GO" id="GO:0005615">
    <property type="term" value="C:extracellular space"/>
    <property type="evidence" value="ECO:0007669"/>
    <property type="project" value="InterPro"/>
</dbReference>
<evidence type="ECO:0000259" key="7">
    <source>
        <dbReference type="SMART" id="SM00093"/>
    </source>
</evidence>
<sequence length="539" mass="59243">MRAVAAIVLIFASCQSLDCQNRKPKSRLSFFDIDLLRYAAEDRKGNVMISPASIKSTLAMLLEGAEGTTASEIKTALRLSPVKTDFREELGMYLTALQANGPTATIENACGLFVDKKLKLKRDYEMVLRGMYKSEVNQVDFKQPKATAEAINNWVNTKTKGLIPTIVDDGNISPSAEVFVTNTLYFKSSWLHEFNPSLTHGDCFYKDGVCKIVAMMDLQTELNYAYIEDLRAHALELPYQGGRYSMILLVPQDRDAGMALIRDLPYIGLLEISKLMEPNDVILTMPKFDVEYSDDMIGTLKNMRISSLFSPSANLSGIIEGTSSAYINSFFHTVHMSVDEKGTIAAAATAAMIVPLIDDHVQLRIDRPFLFFIRDNELGLVLFEGKIEEPSEFKVATSGPVGTKTDQTPVKTPQNPIMTIPKAPSVIQKPLEPWDALRPIISQPADTPPIWNRAPFASLSSTPSSPSTTSPATSTPSSTSLSSSPSSVSTSFSSPSTSSSTPSPSPSSQSTTEASIEITTEKGKSGWRKWFPRYFDKYI</sequence>
<dbReference type="EMBL" id="LR824025">
    <property type="protein sequence ID" value="CAH0596279.1"/>
    <property type="molecule type" value="Genomic_DNA"/>
</dbReference>
<dbReference type="InterPro" id="IPR023795">
    <property type="entry name" value="Serpin_CS"/>
</dbReference>
<feature type="compositionally biased region" description="Low complexity" evidence="5">
    <location>
        <begin position="458"/>
        <end position="518"/>
    </location>
</feature>
<keyword evidence="9" id="KW-1185">Reference proteome</keyword>
<evidence type="ECO:0000313" key="9">
    <source>
        <dbReference type="Proteomes" id="UP001154114"/>
    </source>
</evidence>
<dbReference type="PANTHER" id="PTHR11461:SF211">
    <property type="entry name" value="GH10112P-RELATED"/>
    <property type="match status" value="1"/>
</dbReference>
<feature type="domain" description="Serpin" evidence="7">
    <location>
        <begin position="33"/>
        <end position="390"/>
    </location>
</feature>
<dbReference type="Pfam" id="PF00079">
    <property type="entry name" value="Serpin"/>
    <property type="match status" value="1"/>
</dbReference>
<dbReference type="OrthoDB" id="9518664at2759"/>
<evidence type="ECO:0000313" key="8">
    <source>
        <dbReference type="EMBL" id="CAH0596279.1"/>
    </source>
</evidence>
<comment type="similarity">
    <text evidence="1 4">Belongs to the serpin family.</text>
</comment>
<reference evidence="8" key="1">
    <citation type="submission" date="2021-12" db="EMBL/GenBank/DDBJ databases">
        <authorList>
            <person name="King R."/>
        </authorList>
    </citation>
    <scope>NUCLEOTIDE SEQUENCE</scope>
</reference>
<evidence type="ECO:0000256" key="3">
    <source>
        <dbReference type="ARBA" id="ARBA00022900"/>
    </source>
</evidence>
<organism evidence="8 9">
    <name type="scientific">Chrysodeixis includens</name>
    <name type="common">Soybean looper</name>
    <name type="synonym">Pseudoplusia includens</name>
    <dbReference type="NCBI Taxonomy" id="689277"/>
    <lineage>
        <taxon>Eukaryota</taxon>
        <taxon>Metazoa</taxon>
        <taxon>Ecdysozoa</taxon>
        <taxon>Arthropoda</taxon>
        <taxon>Hexapoda</taxon>
        <taxon>Insecta</taxon>
        <taxon>Pterygota</taxon>
        <taxon>Neoptera</taxon>
        <taxon>Endopterygota</taxon>
        <taxon>Lepidoptera</taxon>
        <taxon>Glossata</taxon>
        <taxon>Ditrysia</taxon>
        <taxon>Noctuoidea</taxon>
        <taxon>Noctuidae</taxon>
        <taxon>Plusiinae</taxon>
        <taxon>Chrysodeixis</taxon>
    </lineage>
</organism>
<dbReference type="PROSITE" id="PS00284">
    <property type="entry name" value="SERPIN"/>
    <property type="match status" value="1"/>
</dbReference>
<evidence type="ECO:0000256" key="5">
    <source>
        <dbReference type="SAM" id="MobiDB-lite"/>
    </source>
</evidence>
<dbReference type="CDD" id="cd19600">
    <property type="entry name" value="serpin11-like_insects"/>
    <property type="match status" value="1"/>
</dbReference>
<feature type="region of interest" description="Disordered" evidence="5">
    <location>
        <begin position="394"/>
        <end position="420"/>
    </location>
</feature>
<dbReference type="SMART" id="SM00093">
    <property type="entry name" value="SERPIN"/>
    <property type="match status" value="1"/>
</dbReference>
<evidence type="ECO:0000256" key="1">
    <source>
        <dbReference type="ARBA" id="ARBA00009500"/>
    </source>
</evidence>
<dbReference type="Proteomes" id="UP001154114">
    <property type="component" value="Chromosome 22"/>
</dbReference>
<dbReference type="GO" id="GO:0004867">
    <property type="term" value="F:serine-type endopeptidase inhibitor activity"/>
    <property type="evidence" value="ECO:0007669"/>
    <property type="project" value="UniProtKB-KW"/>
</dbReference>
<dbReference type="InterPro" id="IPR000215">
    <property type="entry name" value="Serpin_fam"/>
</dbReference>
<dbReference type="Gene3D" id="3.30.497.10">
    <property type="entry name" value="Antithrombin, subunit I, domain 2"/>
    <property type="match status" value="1"/>
</dbReference>
<feature type="compositionally biased region" description="Polar residues" evidence="5">
    <location>
        <begin position="404"/>
        <end position="417"/>
    </location>
</feature>
<evidence type="ECO:0000256" key="6">
    <source>
        <dbReference type="SAM" id="SignalP"/>
    </source>
</evidence>
<keyword evidence="3" id="KW-0722">Serine protease inhibitor</keyword>
<dbReference type="InterPro" id="IPR023796">
    <property type="entry name" value="Serpin_dom"/>
</dbReference>
<feature type="signal peptide" evidence="6">
    <location>
        <begin position="1"/>
        <end position="16"/>
    </location>
</feature>
<dbReference type="InterPro" id="IPR036186">
    <property type="entry name" value="Serpin_sf"/>
</dbReference>
<gene>
    <name evidence="8" type="ORF">CINC_LOCUS7074</name>
</gene>
<dbReference type="SUPFAM" id="SSF56574">
    <property type="entry name" value="Serpins"/>
    <property type="match status" value="1"/>
</dbReference>
<proteinExistence type="inferred from homology"/>
<keyword evidence="6" id="KW-0732">Signal</keyword>
<dbReference type="InterPro" id="IPR042178">
    <property type="entry name" value="Serpin_sf_1"/>
</dbReference>
<dbReference type="PANTHER" id="PTHR11461">
    <property type="entry name" value="SERINE PROTEASE INHIBITOR, SERPIN"/>
    <property type="match status" value="1"/>
</dbReference>
<evidence type="ECO:0000256" key="4">
    <source>
        <dbReference type="RuleBase" id="RU000411"/>
    </source>
</evidence>
<feature type="region of interest" description="Disordered" evidence="5">
    <location>
        <begin position="451"/>
        <end position="523"/>
    </location>
</feature>
<dbReference type="AlphaFoldDB" id="A0A9P0FTN0"/>
<keyword evidence="2" id="KW-0646">Protease inhibitor</keyword>
<dbReference type="InterPro" id="IPR042185">
    <property type="entry name" value="Serpin_sf_2"/>
</dbReference>
<evidence type="ECO:0000256" key="2">
    <source>
        <dbReference type="ARBA" id="ARBA00022690"/>
    </source>
</evidence>
<dbReference type="Gene3D" id="2.30.39.10">
    <property type="entry name" value="Alpha-1-antitrypsin, domain 1"/>
    <property type="match status" value="1"/>
</dbReference>
<name>A0A9P0FTN0_CHRIL</name>
<feature type="chain" id="PRO_5040252670" description="Serpin domain-containing protein" evidence="6">
    <location>
        <begin position="17"/>
        <end position="539"/>
    </location>
</feature>
<protein>
    <recommendedName>
        <fullName evidence="7">Serpin domain-containing protein</fullName>
    </recommendedName>
</protein>
<accession>A0A9P0FTN0</accession>